<name>K9W8Y0_9CYAN</name>
<dbReference type="Gene3D" id="1.10.1470.10">
    <property type="entry name" value="YjbJ"/>
    <property type="match status" value="1"/>
</dbReference>
<evidence type="ECO:0000259" key="3">
    <source>
        <dbReference type="Pfam" id="PF05532"/>
    </source>
</evidence>
<protein>
    <submittedName>
        <fullName evidence="4">CsbD-like protein</fullName>
    </submittedName>
</protein>
<dbReference type="KEGG" id="mic:Mic7113_0762"/>
<gene>
    <name evidence="4" type="ORF">Mic7113_0762</name>
</gene>
<accession>K9W8Y0</accession>
<dbReference type="SUPFAM" id="SSF69047">
    <property type="entry name" value="Hypothetical protein YjbJ"/>
    <property type="match status" value="1"/>
</dbReference>
<dbReference type="InterPro" id="IPR036629">
    <property type="entry name" value="YjbJ_sf"/>
</dbReference>
<dbReference type="HOGENOM" id="CLU_135567_1_0_3"/>
<feature type="domain" description="CsbD-like" evidence="3">
    <location>
        <begin position="6"/>
        <end position="57"/>
    </location>
</feature>
<dbReference type="Pfam" id="PF05532">
    <property type="entry name" value="CsbD"/>
    <property type="match status" value="1"/>
</dbReference>
<keyword evidence="5" id="KW-1185">Reference proteome</keyword>
<dbReference type="STRING" id="1173027.Mic7113_0762"/>
<evidence type="ECO:0000256" key="1">
    <source>
        <dbReference type="ARBA" id="ARBA00009129"/>
    </source>
</evidence>
<dbReference type="eggNOG" id="COG3237">
    <property type="taxonomic scope" value="Bacteria"/>
</dbReference>
<dbReference type="OrthoDB" id="465089at2"/>
<dbReference type="EMBL" id="CP003630">
    <property type="protein sequence ID" value="AFZ16673.1"/>
    <property type="molecule type" value="Genomic_DNA"/>
</dbReference>
<evidence type="ECO:0000313" key="5">
    <source>
        <dbReference type="Proteomes" id="UP000010471"/>
    </source>
</evidence>
<evidence type="ECO:0000256" key="2">
    <source>
        <dbReference type="SAM" id="MobiDB-lite"/>
    </source>
</evidence>
<feature type="region of interest" description="Disordered" evidence="2">
    <location>
        <begin position="40"/>
        <end position="62"/>
    </location>
</feature>
<feature type="compositionally biased region" description="Basic and acidic residues" evidence="2">
    <location>
        <begin position="47"/>
        <end position="62"/>
    </location>
</feature>
<evidence type="ECO:0000313" key="4">
    <source>
        <dbReference type="EMBL" id="AFZ16673.1"/>
    </source>
</evidence>
<dbReference type="InterPro" id="IPR008462">
    <property type="entry name" value="CsbD"/>
</dbReference>
<sequence length="62" mass="6913">MSLEKRVEAIAKNLEGKVQETVGELTGNERQKVEGQMKQVQASAMNAREDLKDKAKKIIDKA</sequence>
<dbReference type="AlphaFoldDB" id="K9W8Y0"/>
<comment type="similarity">
    <text evidence="1">Belongs to the UPF0337 (CsbD) family.</text>
</comment>
<organism evidence="4 5">
    <name type="scientific">Allocoleopsis franciscana PCC 7113</name>
    <dbReference type="NCBI Taxonomy" id="1173027"/>
    <lineage>
        <taxon>Bacteria</taxon>
        <taxon>Bacillati</taxon>
        <taxon>Cyanobacteriota</taxon>
        <taxon>Cyanophyceae</taxon>
        <taxon>Coleofasciculales</taxon>
        <taxon>Coleofasciculaceae</taxon>
        <taxon>Allocoleopsis</taxon>
        <taxon>Allocoleopsis franciscana</taxon>
    </lineage>
</organism>
<reference evidence="4 5" key="1">
    <citation type="submission" date="2012-06" db="EMBL/GenBank/DDBJ databases">
        <title>Finished chromosome of genome of Microcoleus sp. PCC 7113.</title>
        <authorList>
            <consortium name="US DOE Joint Genome Institute"/>
            <person name="Gugger M."/>
            <person name="Coursin T."/>
            <person name="Rippka R."/>
            <person name="Tandeau De Marsac N."/>
            <person name="Huntemann M."/>
            <person name="Wei C.-L."/>
            <person name="Han J."/>
            <person name="Detter J.C."/>
            <person name="Han C."/>
            <person name="Tapia R."/>
            <person name="Chen A."/>
            <person name="Kyrpides N."/>
            <person name="Mavromatis K."/>
            <person name="Markowitz V."/>
            <person name="Szeto E."/>
            <person name="Ivanova N."/>
            <person name="Pagani I."/>
            <person name="Pati A."/>
            <person name="Goodwin L."/>
            <person name="Nordberg H.P."/>
            <person name="Cantor M.N."/>
            <person name="Hua S.X."/>
            <person name="Woyke T."/>
            <person name="Kerfeld C.A."/>
        </authorList>
    </citation>
    <scope>NUCLEOTIDE SEQUENCE [LARGE SCALE GENOMIC DNA]</scope>
    <source>
        <strain evidence="4 5">PCC 7113</strain>
    </source>
</reference>
<proteinExistence type="inferred from homology"/>
<dbReference type="Proteomes" id="UP000010471">
    <property type="component" value="Chromosome"/>
</dbReference>